<protein>
    <submittedName>
        <fullName evidence="1">Uncharacterized protein</fullName>
    </submittedName>
</protein>
<dbReference type="AlphaFoldDB" id="X7EDB1"/>
<dbReference type="EMBL" id="JALZ01000037">
    <property type="protein sequence ID" value="ETX13118.1"/>
    <property type="molecule type" value="Genomic_DNA"/>
</dbReference>
<dbReference type="PATRIC" id="fig|1449350.3.peg.3733"/>
<dbReference type="STRING" id="1449350.OCH239_13430"/>
<dbReference type="PANTHER" id="PTHR32114:SF2">
    <property type="entry name" value="ABC TRANSPORTER ABCH.3"/>
    <property type="match status" value="1"/>
</dbReference>
<dbReference type="eggNOG" id="COG0419">
    <property type="taxonomic scope" value="Bacteria"/>
</dbReference>
<evidence type="ECO:0000313" key="2">
    <source>
        <dbReference type="Proteomes" id="UP000022447"/>
    </source>
</evidence>
<dbReference type="InterPro" id="IPR027417">
    <property type="entry name" value="P-loop_NTPase"/>
</dbReference>
<gene>
    <name evidence="1" type="ORF">OCH239_13430</name>
</gene>
<reference evidence="1 2" key="1">
    <citation type="submission" date="2014-01" db="EMBL/GenBank/DDBJ databases">
        <title>Roseivivax halodurans JCM 10272 Genome Sequencing.</title>
        <authorList>
            <person name="Lai Q."/>
            <person name="Li G."/>
            <person name="Shao Z."/>
        </authorList>
    </citation>
    <scope>NUCLEOTIDE SEQUENCE [LARGE SCALE GENOMIC DNA]</scope>
    <source>
        <strain evidence="1 2">JCM 10272</strain>
    </source>
</reference>
<dbReference type="SUPFAM" id="SSF52540">
    <property type="entry name" value="P-loop containing nucleoside triphosphate hydrolases"/>
    <property type="match status" value="1"/>
</dbReference>
<comment type="caution">
    <text evidence="1">The sequence shown here is derived from an EMBL/GenBank/DDBJ whole genome shotgun (WGS) entry which is preliminary data.</text>
</comment>
<evidence type="ECO:0000313" key="1">
    <source>
        <dbReference type="EMBL" id="ETX13118.1"/>
    </source>
</evidence>
<name>X7EDB1_9RHOB</name>
<accession>X7EDB1</accession>
<sequence>MNDDVPDIAGEFIKSSDPRAILRRGAAQGFAEVTFRAPDGLTYRASWTARRARGKAEGRLQNVERALIRVDDDTLIESQINAVRDRVTEITGLAYEEFRRTVLLAQGDFDAFLRANTPERAALLEKVTGTGIYREISRRIYARHEEAKPHQRDALIINCRC</sequence>
<organism evidence="1 2">
    <name type="scientific">Roseivivax halodurans JCM 10272</name>
    <dbReference type="NCBI Taxonomy" id="1449350"/>
    <lineage>
        <taxon>Bacteria</taxon>
        <taxon>Pseudomonadati</taxon>
        <taxon>Pseudomonadota</taxon>
        <taxon>Alphaproteobacteria</taxon>
        <taxon>Rhodobacterales</taxon>
        <taxon>Roseobacteraceae</taxon>
        <taxon>Roseivivax</taxon>
    </lineage>
</organism>
<proteinExistence type="predicted"/>
<keyword evidence="2" id="KW-1185">Reference proteome</keyword>
<dbReference type="Proteomes" id="UP000022447">
    <property type="component" value="Unassembled WGS sequence"/>
</dbReference>
<dbReference type="PANTHER" id="PTHR32114">
    <property type="entry name" value="ABC TRANSPORTER ABCH.3"/>
    <property type="match status" value="1"/>
</dbReference>
<dbReference type="Gene3D" id="3.40.50.300">
    <property type="entry name" value="P-loop containing nucleotide triphosphate hydrolases"/>
    <property type="match status" value="1"/>
</dbReference>